<evidence type="ECO:0000313" key="10">
    <source>
        <dbReference type="Proteomes" id="UP000245591"/>
    </source>
</evidence>
<dbReference type="Proteomes" id="UP000245591">
    <property type="component" value="Unassembled WGS sequence"/>
</dbReference>
<feature type="domain" description="TM7S3/TM198-like" evidence="8">
    <location>
        <begin position="383"/>
        <end position="578"/>
    </location>
</feature>
<proteinExistence type="inferred from homology"/>
<dbReference type="PANTHER" id="PTHR31247">
    <property type="entry name" value="TRANSMEMBRANE PROTEIN 198 FAMILY MEMBER"/>
    <property type="match status" value="1"/>
</dbReference>
<evidence type="ECO:0000313" key="9">
    <source>
        <dbReference type="EMBL" id="PWA01414.1"/>
    </source>
</evidence>
<evidence type="ECO:0000256" key="6">
    <source>
        <dbReference type="ARBA" id="ARBA00049737"/>
    </source>
</evidence>
<feature type="transmembrane region" description="Helical" evidence="7">
    <location>
        <begin position="459"/>
        <end position="477"/>
    </location>
</feature>
<dbReference type="GO" id="GO:0005886">
    <property type="term" value="C:plasma membrane"/>
    <property type="evidence" value="ECO:0007669"/>
    <property type="project" value="TreeGrafter"/>
</dbReference>
<feature type="transmembrane region" description="Helical" evidence="7">
    <location>
        <begin position="403"/>
        <end position="424"/>
    </location>
</feature>
<evidence type="ECO:0000256" key="5">
    <source>
        <dbReference type="ARBA" id="ARBA00023136"/>
    </source>
</evidence>
<keyword evidence="4 7" id="KW-1133">Transmembrane helix</keyword>
<dbReference type="Pfam" id="PF13886">
    <property type="entry name" value="TM7S3_TM198"/>
    <property type="match status" value="1"/>
</dbReference>
<feature type="transmembrane region" description="Helical" evidence="7">
    <location>
        <begin position="375"/>
        <end position="396"/>
    </location>
</feature>
<keyword evidence="3 7" id="KW-0812">Transmembrane</keyword>
<feature type="transmembrane region" description="Helical" evidence="7">
    <location>
        <begin position="558"/>
        <end position="578"/>
    </location>
</feature>
<comment type="subcellular location">
    <subcellularLocation>
        <location evidence="1">Membrane</location>
        <topology evidence="1">Multi-pass membrane protein</topology>
    </subcellularLocation>
</comment>
<evidence type="ECO:0000256" key="4">
    <source>
        <dbReference type="ARBA" id="ARBA00022989"/>
    </source>
</evidence>
<evidence type="ECO:0000259" key="8">
    <source>
        <dbReference type="Pfam" id="PF13886"/>
    </source>
</evidence>
<dbReference type="EMBL" id="MBFU01000176">
    <property type="protein sequence ID" value="PWA01414.1"/>
    <property type="molecule type" value="Genomic_DNA"/>
</dbReference>
<evidence type="ECO:0000256" key="7">
    <source>
        <dbReference type="SAM" id="Phobius"/>
    </source>
</evidence>
<name>A0A2U1J8N7_SMIAN</name>
<feature type="transmembrane region" description="Helical" evidence="7">
    <location>
        <begin position="521"/>
        <end position="538"/>
    </location>
</feature>
<gene>
    <name evidence="9" type="ORF">BB558_002500</name>
</gene>
<dbReference type="InterPro" id="IPR025256">
    <property type="entry name" value="TM7S3/TM198-like_dom"/>
</dbReference>
<accession>A0A2U1J8N7</accession>
<sequence>IYKSIQEGDKHYKDIYGVNIQTYVLFIKIISFLNKRWRKNTFDEDTSNRYFKKYLNIVNQHGQELVEKLPNLDSSLLETFEQFKGSIKLNFVLESSIQSYKTHQLYRGMALYLYQSNLVRDSDMQIHPENVKTAKLKCLSLASNKIELFFWLYKNIPVDHIKFSVTPIVVDGAIVLINTLFKDGSMESYESLYDKMIKTYKEVGEKSKVALSIVSFINFIADIKKKAHKKNMDSPKLLEQMEPYSISKTDLDPWIAPKYASLFNISCCFIENFSTLSTAEYLSQPLKESIGFKDFSGIDNDKHLVESNEVVAGSFEYFFGSNRVDLEKKYGTSNVNSLPTLRRSDLFTIINRYDIDPFYYRKSISNIKITKIGGLNAQGIFAGIVLIILGFTFTFCGRKLVKVLVFISGFAFTVIFVLVIAYRIRAPQPGENARALIYLIIAIITGFLGGGFAVWSYKFGLFVVGALGGFAVSSYIIAWSGKSLFADNWIRFVFILVFCIIGGFLVVFFERPAMIFCTSVYGSYALFVGIDCFARVGFKELVFSILHNVQAPTKTSPAVYGFLAGTILVSAIGMLFQFKTTKA</sequence>
<feature type="non-terminal residue" evidence="9">
    <location>
        <position position="1"/>
    </location>
</feature>
<feature type="transmembrane region" description="Helical" evidence="7">
    <location>
        <begin position="489"/>
        <end position="509"/>
    </location>
</feature>
<dbReference type="InterPro" id="IPR040236">
    <property type="entry name" value="TMEM198"/>
</dbReference>
<evidence type="ECO:0000256" key="3">
    <source>
        <dbReference type="ARBA" id="ARBA00022692"/>
    </source>
</evidence>
<keyword evidence="10" id="KW-1185">Reference proteome</keyword>
<evidence type="ECO:0000256" key="1">
    <source>
        <dbReference type="ARBA" id="ARBA00004141"/>
    </source>
</evidence>
<feature type="transmembrane region" description="Helical" evidence="7">
    <location>
        <begin position="436"/>
        <end position="454"/>
    </location>
</feature>
<protein>
    <recommendedName>
        <fullName evidence="6">Transmembrane protein 198</fullName>
    </recommendedName>
</protein>
<reference evidence="9 10" key="1">
    <citation type="journal article" date="2018" name="MBio">
        <title>Comparative Genomics Reveals the Core Gene Toolbox for the Fungus-Insect Symbiosis.</title>
        <authorList>
            <person name="Wang Y."/>
            <person name="Stata M."/>
            <person name="Wang W."/>
            <person name="Stajich J.E."/>
            <person name="White M.M."/>
            <person name="Moncalvo J.M."/>
        </authorList>
    </citation>
    <scope>NUCLEOTIDE SEQUENCE [LARGE SCALE GENOMIC DNA]</scope>
    <source>
        <strain evidence="9 10">AUS-126-30</strain>
    </source>
</reference>
<keyword evidence="5 7" id="KW-0472">Membrane</keyword>
<dbReference type="PANTHER" id="PTHR31247:SF5">
    <property type="entry name" value="DUF4203 DOMAIN-CONTAINING PROTEIN"/>
    <property type="match status" value="1"/>
</dbReference>
<comment type="caution">
    <text evidence="9">The sequence shown here is derived from an EMBL/GenBank/DDBJ whole genome shotgun (WGS) entry which is preliminary data.</text>
</comment>
<comment type="similarity">
    <text evidence="2">Belongs to the TMEM198 family.</text>
</comment>
<organism evidence="9 10">
    <name type="scientific">Smittium angustum</name>
    <dbReference type="NCBI Taxonomy" id="133377"/>
    <lineage>
        <taxon>Eukaryota</taxon>
        <taxon>Fungi</taxon>
        <taxon>Fungi incertae sedis</taxon>
        <taxon>Zoopagomycota</taxon>
        <taxon>Kickxellomycotina</taxon>
        <taxon>Harpellomycetes</taxon>
        <taxon>Harpellales</taxon>
        <taxon>Legeriomycetaceae</taxon>
        <taxon>Smittium</taxon>
    </lineage>
</organism>
<dbReference type="AlphaFoldDB" id="A0A2U1J8N7"/>
<evidence type="ECO:0000256" key="2">
    <source>
        <dbReference type="ARBA" id="ARBA00006244"/>
    </source>
</evidence>